<comment type="caution">
    <text evidence="1">The sequence shown here is derived from an EMBL/GenBank/DDBJ whole genome shotgun (WGS) entry which is preliminary data.</text>
</comment>
<dbReference type="EMBL" id="JAGDFL010000081">
    <property type="protein sequence ID" value="KAG7398428.1"/>
    <property type="molecule type" value="Genomic_DNA"/>
</dbReference>
<protein>
    <submittedName>
        <fullName evidence="1">Uncharacterized protein</fullName>
    </submittedName>
</protein>
<evidence type="ECO:0000313" key="2">
    <source>
        <dbReference type="Proteomes" id="UP000693981"/>
    </source>
</evidence>
<keyword evidence="2" id="KW-1185">Reference proteome</keyword>
<proteinExistence type="predicted"/>
<organism evidence="1 2">
    <name type="scientific">Phytophthora boehmeriae</name>
    <dbReference type="NCBI Taxonomy" id="109152"/>
    <lineage>
        <taxon>Eukaryota</taxon>
        <taxon>Sar</taxon>
        <taxon>Stramenopiles</taxon>
        <taxon>Oomycota</taxon>
        <taxon>Peronosporomycetes</taxon>
        <taxon>Peronosporales</taxon>
        <taxon>Peronosporaceae</taxon>
        <taxon>Phytophthora</taxon>
    </lineage>
</organism>
<gene>
    <name evidence="1" type="ORF">PHYBOEH_011130</name>
</gene>
<dbReference type="AlphaFoldDB" id="A0A8T1X1R2"/>
<name>A0A8T1X1R2_9STRA</name>
<dbReference type="OrthoDB" id="156920at2759"/>
<dbReference type="Proteomes" id="UP000693981">
    <property type="component" value="Unassembled WGS sequence"/>
</dbReference>
<reference evidence="1" key="1">
    <citation type="submission" date="2021-02" db="EMBL/GenBank/DDBJ databases">
        <authorList>
            <person name="Palmer J.M."/>
        </authorList>
    </citation>
    <scope>NUCLEOTIDE SEQUENCE</scope>
    <source>
        <strain evidence="1">SCRP23</strain>
    </source>
</reference>
<sequence length="222" mass="25051">MTSDMLKNLLILQHQAAKTLIVEYHQQTEAYVQQFKRLPVSQDPAEAAHDAKIPLRELNSASPSLTDGCAVSELILQATKDNCGADVCATSPDHLEAFLETARKSIKTAEDRVHFLFVLDATLAKSRSNSGPQQSEMLGRFESKQGYALLVEWFAACCSYKDEASKAFVELLLLVLQRNVPGQQYTRKKLVRDLSNYKKFLKGKKNKELFQTVTDKYRESFN</sequence>
<accession>A0A8T1X1R2</accession>
<evidence type="ECO:0000313" key="1">
    <source>
        <dbReference type="EMBL" id="KAG7398428.1"/>
    </source>
</evidence>